<sequence>MVFNILNQLINVAQQYPALIVGLVFLLTFTKSCAIVSLAVPGTSGLLLLGPLSAGSHSLFILMWLTASAGAIGGFWLSWWLGKRYRHSVEKLRWFTPDMREKSRTFLLRWGVYAVFLGRFISPFRATIPLASGIFGVTQHKFQLANISSALVWTFILLAPGAITLGLSEFYSPAQ</sequence>
<evidence type="ECO:0000256" key="2">
    <source>
        <dbReference type="ARBA" id="ARBA00010792"/>
    </source>
</evidence>
<reference evidence="10 11" key="1">
    <citation type="submission" date="2018-06" db="EMBL/GenBank/DDBJ databases">
        <authorList>
            <consortium name="Pathogen Informatics"/>
            <person name="Doyle S."/>
        </authorList>
    </citation>
    <scope>NUCLEOTIDE SEQUENCE [LARGE SCALE GENOMIC DNA]</scope>
    <source>
        <strain evidence="10 11">NCTC11967</strain>
    </source>
</reference>
<evidence type="ECO:0000256" key="6">
    <source>
        <dbReference type="ARBA" id="ARBA00023136"/>
    </source>
</evidence>
<accession>A0AB38FSZ0</accession>
<dbReference type="PANTHER" id="PTHR30353">
    <property type="entry name" value="INNER MEMBRANE PROTEIN DEDA-RELATED"/>
    <property type="match status" value="1"/>
</dbReference>
<dbReference type="Pfam" id="PF09335">
    <property type="entry name" value="VTT_dom"/>
    <property type="match status" value="1"/>
</dbReference>
<comment type="similarity">
    <text evidence="2 7">Belongs to the DedA family.</text>
</comment>
<evidence type="ECO:0000256" key="5">
    <source>
        <dbReference type="ARBA" id="ARBA00022989"/>
    </source>
</evidence>
<feature type="transmembrane region" description="Helical" evidence="7">
    <location>
        <begin position="60"/>
        <end position="81"/>
    </location>
</feature>
<keyword evidence="3" id="KW-1003">Cell membrane</keyword>
<evidence type="ECO:0000313" key="9">
    <source>
        <dbReference type="EMBL" id="RKR64707.1"/>
    </source>
</evidence>
<dbReference type="InterPro" id="IPR032816">
    <property type="entry name" value="VTT_dom"/>
</dbReference>
<evidence type="ECO:0000259" key="8">
    <source>
        <dbReference type="Pfam" id="PF09335"/>
    </source>
</evidence>
<evidence type="ECO:0000256" key="3">
    <source>
        <dbReference type="ARBA" id="ARBA00022475"/>
    </source>
</evidence>
<dbReference type="Proteomes" id="UP000267341">
    <property type="component" value="Unassembled WGS sequence"/>
</dbReference>
<evidence type="ECO:0000313" key="12">
    <source>
        <dbReference type="Proteomes" id="UP000267341"/>
    </source>
</evidence>
<dbReference type="GO" id="GO:0005886">
    <property type="term" value="C:plasma membrane"/>
    <property type="evidence" value="ECO:0007669"/>
    <property type="project" value="UniProtKB-SubCell"/>
</dbReference>
<dbReference type="InterPro" id="IPR032818">
    <property type="entry name" value="DedA-like"/>
</dbReference>
<keyword evidence="6 7" id="KW-0472">Membrane</keyword>
<evidence type="ECO:0000256" key="1">
    <source>
        <dbReference type="ARBA" id="ARBA00004651"/>
    </source>
</evidence>
<name>A0AB38FSZ0_9ENTR</name>
<gene>
    <name evidence="10" type="primary">yabI_1</name>
    <name evidence="9" type="ORF">C7387_1411</name>
    <name evidence="10" type="ORF">NCTC11967_00822</name>
</gene>
<comment type="subcellular location">
    <subcellularLocation>
        <location evidence="7">Cell inner membrane</location>
        <topology evidence="7">Multi-pass membrane protein</topology>
    </subcellularLocation>
    <subcellularLocation>
        <location evidence="1">Cell membrane</location>
        <topology evidence="1">Multi-pass membrane protein</topology>
    </subcellularLocation>
</comment>
<dbReference type="GeneID" id="66903457"/>
<feature type="transmembrane region" description="Helical" evidence="7">
    <location>
        <begin position="106"/>
        <end position="124"/>
    </location>
</feature>
<feature type="transmembrane region" description="Helical" evidence="7">
    <location>
        <begin position="16"/>
        <end position="40"/>
    </location>
</feature>
<keyword evidence="7" id="KW-0997">Cell inner membrane</keyword>
<protein>
    <submittedName>
        <fullName evidence="10">Inner membrane protein yabI</fullName>
    </submittedName>
    <submittedName>
        <fullName evidence="9">Membrane protein DedA with SNARE-associated domain</fullName>
    </submittedName>
</protein>
<feature type="transmembrane region" description="Helical" evidence="7">
    <location>
        <begin position="144"/>
        <end position="167"/>
    </location>
</feature>
<proteinExistence type="inferred from homology"/>
<evidence type="ECO:0000256" key="4">
    <source>
        <dbReference type="ARBA" id="ARBA00022692"/>
    </source>
</evidence>
<dbReference type="AlphaFoldDB" id="A0AB38FSZ0"/>
<keyword evidence="4 7" id="KW-0812">Transmembrane</keyword>
<evidence type="ECO:0000313" key="11">
    <source>
        <dbReference type="Proteomes" id="UP000251313"/>
    </source>
</evidence>
<keyword evidence="5 7" id="KW-1133">Transmembrane helix</keyword>
<dbReference type="Proteomes" id="UP000251313">
    <property type="component" value="Unassembled WGS sequence"/>
</dbReference>
<dbReference type="PANTHER" id="PTHR30353:SF15">
    <property type="entry name" value="INNER MEMBRANE PROTEIN YABI"/>
    <property type="match status" value="1"/>
</dbReference>
<comment type="caution">
    <text evidence="10">The sequence shown here is derived from an EMBL/GenBank/DDBJ whole genome shotgun (WGS) entry which is preliminary data.</text>
</comment>
<dbReference type="EMBL" id="RBIZ01000003">
    <property type="protein sequence ID" value="RKR64707.1"/>
    <property type="molecule type" value="Genomic_DNA"/>
</dbReference>
<reference evidence="9 12" key="2">
    <citation type="submission" date="2018-10" db="EMBL/GenBank/DDBJ databases">
        <title>Genomic Encyclopedia of Type Strains, Phase IV (KMG-IV): sequencing the most valuable type-strain genomes for metagenomic binning, comparative biology and taxonomic classification.</title>
        <authorList>
            <person name="Goeker M."/>
        </authorList>
    </citation>
    <scope>NUCLEOTIDE SEQUENCE [LARGE SCALE GENOMIC DNA]</scope>
    <source>
        <strain evidence="9 12">DSM 5079</strain>
    </source>
</reference>
<organism evidence="10 11">
    <name type="scientific">Yokenella regensburgei</name>
    <dbReference type="NCBI Taxonomy" id="158877"/>
    <lineage>
        <taxon>Bacteria</taxon>
        <taxon>Pseudomonadati</taxon>
        <taxon>Pseudomonadota</taxon>
        <taxon>Gammaproteobacteria</taxon>
        <taxon>Enterobacterales</taxon>
        <taxon>Enterobacteriaceae</taxon>
        <taxon>Yokenella</taxon>
    </lineage>
</organism>
<feature type="domain" description="VTT" evidence="8">
    <location>
        <begin position="57"/>
        <end position="162"/>
    </location>
</feature>
<dbReference type="EMBL" id="UAVL01000001">
    <property type="protein sequence ID" value="SQA60700.1"/>
    <property type="molecule type" value="Genomic_DNA"/>
</dbReference>
<dbReference type="RefSeq" id="WP_006819786.1">
    <property type="nucleotide sequence ID" value="NZ_CABKQJ010000016.1"/>
</dbReference>
<evidence type="ECO:0000313" key="10">
    <source>
        <dbReference type="EMBL" id="SQA60700.1"/>
    </source>
</evidence>
<evidence type="ECO:0000256" key="7">
    <source>
        <dbReference type="RuleBase" id="RU367016"/>
    </source>
</evidence>
<keyword evidence="12" id="KW-1185">Reference proteome</keyword>